<dbReference type="AlphaFoldDB" id="A0A918EE44"/>
<evidence type="ECO:0008006" key="4">
    <source>
        <dbReference type="Google" id="ProtNLM"/>
    </source>
</evidence>
<protein>
    <recommendedName>
        <fullName evidence="4">Carbon-nitrogen hydrolase</fullName>
    </recommendedName>
</protein>
<reference evidence="2" key="1">
    <citation type="journal article" date="2014" name="Int. J. Syst. Evol. Microbiol.">
        <title>Complete genome sequence of Corynebacterium casei LMG S-19264T (=DSM 44701T), isolated from a smear-ripened cheese.</title>
        <authorList>
            <consortium name="US DOE Joint Genome Institute (JGI-PGF)"/>
            <person name="Walter F."/>
            <person name="Albersmeier A."/>
            <person name="Kalinowski J."/>
            <person name="Ruckert C."/>
        </authorList>
    </citation>
    <scope>NUCLEOTIDE SEQUENCE</scope>
    <source>
        <strain evidence="2">JCM 3313</strain>
    </source>
</reference>
<dbReference type="SUPFAM" id="SSF56317">
    <property type="entry name" value="Carbon-nitrogen hydrolase"/>
    <property type="match status" value="1"/>
</dbReference>
<dbReference type="GO" id="GO:0051410">
    <property type="term" value="P:detoxification of nitrogen compound"/>
    <property type="evidence" value="ECO:0007669"/>
    <property type="project" value="TreeGrafter"/>
</dbReference>
<dbReference type="InterPro" id="IPR036526">
    <property type="entry name" value="C-N_Hydrolase_sf"/>
</dbReference>
<evidence type="ECO:0000256" key="1">
    <source>
        <dbReference type="SAM" id="MobiDB-lite"/>
    </source>
</evidence>
<organism evidence="2 3">
    <name type="scientific">Saccharothrix coeruleofusca</name>
    <dbReference type="NCBI Taxonomy" id="33919"/>
    <lineage>
        <taxon>Bacteria</taxon>
        <taxon>Bacillati</taxon>
        <taxon>Actinomycetota</taxon>
        <taxon>Actinomycetes</taxon>
        <taxon>Pseudonocardiales</taxon>
        <taxon>Pseudonocardiaceae</taxon>
        <taxon>Saccharothrix</taxon>
    </lineage>
</organism>
<dbReference type="Gene3D" id="3.60.110.10">
    <property type="entry name" value="Carbon-nitrogen hydrolase"/>
    <property type="match status" value="1"/>
</dbReference>
<evidence type="ECO:0000313" key="3">
    <source>
        <dbReference type="Proteomes" id="UP000639606"/>
    </source>
</evidence>
<comment type="caution">
    <text evidence="2">The sequence shown here is derived from an EMBL/GenBank/DDBJ whole genome shotgun (WGS) entry which is preliminary data.</text>
</comment>
<accession>A0A918EE44</accession>
<sequence>MLAGPVLDQEILLTADLDMALIPRARYDFDPVGHYARPDIFRLHVDTTDRRAVRTSDSPSASPSADSPTTSLGHRP</sequence>
<reference evidence="2" key="2">
    <citation type="submission" date="2020-09" db="EMBL/GenBank/DDBJ databases">
        <authorList>
            <person name="Sun Q."/>
            <person name="Ohkuma M."/>
        </authorList>
    </citation>
    <scope>NUCLEOTIDE SEQUENCE</scope>
    <source>
        <strain evidence="2">JCM 3313</strain>
    </source>
</reference>
<dbReference type="GO" id="GO:0018822">
    <property type="term" value="F:nitrile hydratase activity"/>
    <property type="evidence" value="ECO:0007669"/>
    <property type="project" value="TreeGrafter"/>
</dbReference>
<feature type="compositionally biased region" description="Low complexity" evidence="1">
    <location>
        <begin position="55"/>
        <end position="76"/>
    </location>
</feature>
<feature type="region of interest" description="Disordered" evidence="1">
    <location>
        <begin position="50"/>
        <end position="76"/>
    </location>
</feature>
<proteinExistence type="predicted"/>
<name>A0A918EE44_9PSEU</name>
<keyword evidence="3" id="KW-1185">Reference proteome</keyword>
<evidence type="ECO:0000313" key="2">
    <source>
        <dbReference type="EMBL" id="GGP53532.1"/>
    </source>
</evidence>
<dbReference type="PANTHER" id="PTHR46044:SF1">
    <property type="entry name" value="CN HYDROLASE DOMAIN-CONTAINING PROTEIN"/>
    <property type="match status" value="1"/>
</dbReference>
<dbReference type="PANTHER" id="PTHR46044">
    <property type="entry name" value="NITRILASE"/>
    <property type="match status" value="1"/>
</dbReference>
<dbReference type="Proteomes" id="UP000639606">
    <property type="component" value="Unassembled WGS sequence"/>
</dbReference>
<dbReference type="InterPro" id="IPR044149">
    <property type="entry name" value="Nitrilases_CHs"/>
</dbReference>
<gene>
    <name evidence="2" type="ORF">GCM10010185_27100</name>
</gene>
<dbReference type="GO" id="GO:0000257">
    <property type="term" value="F:nitrilase activity"/>
    <property type="evidence" value="ECO:0007669"/>
    <property type="project" value="TreeGrafter"/>
</dbReference>
<dbReference type="EMBL" id="BMRG01000004">
    <property type="protein sequence ID" value="GGP53532.1"/>
    <property type="molecule type" value="Genomic_DNA"/>
</dbReference>